<evidence type="ECO:0000313" key="3">
    <source>
        <dbReference type="Proteomes" id="UP000735302"/>
    </source>
</evidence>
<gene>
    <name evidence="2" type="ORF">PoB_000213700</name>
</gene>
<protein>
    <submittedName>
        <fullName evidence="2">Uncharacterized protein</fullName>
    </submittedName>
</protein>
<evidence type="ECO:0000256" key="1">
    <source>
        <dbReference type="SAM" id="MobiDB-lite"/>
    </source>
</evidence>
<reference evidence="2 3" key="1">
    <citation type="journal article" date="2021" name="Elife">
        <title>Chloroplast acquisition without the gene transfer in kleptoplastic sea slugs, Plakobranchus ocellatus.</title>
        <authorList>
            <person name="Maeda T."/>
            <person name="Takahashi S."/>
            <person name="Yoshida T."/>
            <person name="Shimamura S."/>
            <person name="Takaki Y."/>
            <person name="Nagai Y."/>
            <person name="Toyoda A."/>
            <person name="Suzuki Y."/>
            <person name="Arimoto A."/>
            <person name="Ishii H."/>
            <person name="Satoh N."/>
            <person name="Nishiyama T."/>
            <person name="Hasebe M."/>
            <person name="Maruyama T."/>
            <person name="Minagawa J."/>
            <person name="Obokata J."/>
            <person name="Shigenobu S."/>
        </authorList>
    </citation>
    <scope>NUCLEOTIDE SEQUENCE [LARGE SCALE GENOMIC DNA]</scope>
</reference>
<dbReference type="Proteomes" id="UP000735302">
    <property type="component" value="Unassembled WGS sequence"/>
</dbReference>
<comment type="caution">
    <text evidence="2">The sequence shown here is derived from an EMBL/GenBank/DDBJ whole genome shotgun (WGS) entry which is preliminary data.</text>
</comment>
<organism evidence="2 3">
    <name type="scientific">Plakobranchus ocellatus</name>
    <dbReference type="NCBI Taxonomy" id="259542"/>
    <lineage>
        <taxon>Eukaryota</taxon>
        <taxon>Metazoa</taxon>
        <taxon>Spiralia</taxon>
        <taxon>Lophotrochozoa</taxon>
        <taxon>Mollusca</taxon>
        <taxon>Gastropoda</taxon>
        <taxon>Heterobranchia</taxon>
        <taxon>Euthyneura</taxon>
        <taxon>Panpulmonata</taxon>
        <taxon>Sacoglossa</taxon>
        <taxon>Placobranchoidea</taxon>
        <taxon>Plakobranchidae</taxon>
        <taxon>Plakobranchus</taxon>
    </lineage>
</organism>
<accession>A0AAV3XYT0</accession>
<name>A0AAV3XYT0_9GAST</name>
<sequence length="151" mass="16595">MLGIREKRVLLVIFLIADSFVVFSLGTTYKNTAYSLMNALMDPKFYQSNVIPIDSADSNVSMTVQLHLLSIVEVIVEPGWSPKVEIKQLTSLFNSHHCSVDSSSPNSLLPQPLSFGKPRQPPSSQPLSAPSNSTTSRLAADANHYPSVFHH</sequence>
<feature type="compositionally biased region" description="Low complexity" evidence="1">
    <location>
        <begin position="102"/>
        <end position="114"/>
    </location>
</feature>
<feature type="region of interest" description="Disordered" evidence="1">
    <location>
        <begin position="102"/>
        <end position="151"/>
    </location>
</feature>
<evidence type="ECO:0000313" key="2">
    <source>
        <dbReference type="EMBL" id="GFN75631.1"/>
    </source>
</evidence>
<keyword evidence="3" id="KW-1185">Reference proteome</keyword>
<dbReference type="EMBL" id="BLXT01000273">
    <property type="protein sequence ID" value="GFN75631.1"/>
    <property type="molecule type" value="Genomic_DNA"/>
</dbReference>
<proteinExistence type="predicted"/>
<dbReference type="AlphaFoldDB" id="A0AAV3XYT0"/>